<keyword evidence="5" id="KW-1185">Reference proteome</keyword>
<evidence type="ECO:0000256" key="3">
    <source>
        <dbReference type="SAM" id="MobiDB-lite"/>
    </source>
</evidence>
<evidence type="ECO:0000313" key="4">
    <source>
        <dbReference type="EMBL" id="NNJ31178.1"/>
    </source>
</evidence>
<sequence length="182" mass="19753">MASTNSIGTGNLLYNSAATTNTDSDVSTKKNSELSTEGFFKLLAAQLQNQDMSSPMDNSEMMTQMTQIAMMQAMDNFSTSMDDFAQVNTINYGTSMMGKSVLIGVLDKNGNVEKHKGTVTRVDIYNGTPTIYLDDDTKTGYPVSGIMSVYEKGHEPVDETTNSTNTENNAANSTDDKDTTDK</sequence>
<dbReference type="EMBL" id="JAAOXG010000032">
    <property type="protein sequence ID" value="NNJ31178.1"/>
    <property type="molecule type" value="Genomic_DNA"/>
</dbReference>
<feature type="compositionally biased region" description="Low complexity" evidence="3">
    <location>
        <begin position="159"/>
        <end position="173"/>
    </location>
</feature>
<protein>
    <recommendedName>
        <fullName evidence="6">Flagellar basal-body rod modification protein FlgD</fullName>
    </recommendedName>
</protein>
<dbReference type="RefSeq" id="WP_170822325.1">
    <property type="nucleotide sequence ID" value="NZ_JAAOXG010000032.1"/>
</dbReference>
<dbReference type="InterPro" id="IPR005648">
    <property type="entry name" value="FlgD"/>
</dbReference>
<name>A0ABX1VYB2_9FIRM</name>
<evidence type="ECO:0000256" key="1">
    <source>
        <dbReference type="ARBA" id="ARBA00010577"/>
    </source>
</evidence>
<organism evidence="4 5">
    <name type="scientific">Lacrimispora defluvii</name>
    <dbReference type="NCBI Taxonomy" id="2719233"/>
    <lineage>
        <taxon>Bacteria</taxon>
        <taxon>Bacillati</taxon>
        <taxon>Bacillota</taxon>
        <taxon>Clostridia</taxon>
        <taxon>Lachnospirales</taxon>
        <taxon>Lachnospiraceae</taxon>
        <taxon>Lacrimispora</taxon>
    </lineage>
</organism>
<proteinExistence type="inferred from homology"/>
<comment type="similarity">
    <text evidence="1">Belongs to the FlgD family.</text>
</comment>
<accession>A0ABX1VYB2</accession>
<feature type="region of interest" description="Disordered" evidence="3">
    <location>
        <begin position="154"/>
        <end position="182"/>
    </location>
</feature>
<keyword evidence="2" id="KW-1005">Bacterial flagellum biogenesis</keyword>
<evidence type="ECO:0000256" key="2">
    <source>
        <dbReference type="ARBA" id="ARBA00022795"/>
    </source>
</evidence>
<evidence type="ECO:0008006" key="6">
    <source>
        <dbReference type="Google" id="ProtNLM"/>
    </source>
</evidence>
<reference evidence="4 5" key="1">
    <citation type="submission" date="2020-03" db="EMBL/GenBank/DDBJ databases">
        <title>Genome Sequence of industrial isolate, B5A.</title>
        <authorList>
            <person name="Sharma S."/>
            <person name="Patil P.B."/>
            <person name="Korpole S."/>
        </authorList>
    </citation>
    <scope>NUCLEOTIDE SEQUENCE [LARGE SCALE GENOMIC DNA]</scope>
    <source>
        <strain evidence="4 5">PI-S10-B5A</strain>
    </source>
</reference>
<gene>
    <name evidence="4" type="ORF">G9470_15425</name>
</gene>
<dbReference type="Proteomes" id="UP000539052">
    <property type="component" value="Unassembled WGS sequence"/>
</dbReference>
<comment type="caution">
    <text evidence="4">The sequence shown here is derived from an EMBL/GenBank/DDBJ whole genome shotgun (WGS) entry which is preliminary data.</text>
</comment>
<evidence type="ECO:0000313" key="5">
    <source>
        <dbReference type="Proteomes" id="UP000539052"/>
    </source>
</evidence>
<dbReference type="Pfam" id="PF03963">
    <property type="entry name" value="FlgD"/>
    <property type="match status" value="1"/>
</dbReference>